<dbReference type="AlphaFoldDB" id="A0A5K7XLA6"/>
<evidence type="ECO:0000256" key="1">
    <source>
        <dbReference type="SAM" id="SignalP"/>
    </source>
</evidence>
<keyword evidence="4" id="KW-1185">Reference proteome</keyword>
<proteinExistence type="predicted"/>
<evidence type="ECO:0000313" key="3">
    <source>
        <dbReference type="EMBL" id="BBO35253.1"/>
    </source>
</evidence>
<dbReference type="InterPro" id="IPR018247">
    <property type="entry name" value="EF_Hand_1_Ca_BS"/>
</dbReference>
<dbReference type="InterPro" id="IPR013424">
    <property type="entry name" value="Ice-binding_C"/>
</dbReference>
<dbReference type="NCBIfam" id="TIGR02595">
    <property type="entry name" value="PEP_CTERM"/>
    <property type="match status" value="1"/>
</dbReference>
<sequence>MRLQASRLAALLIAGLTAVSARGQTNVNWQGGPSNNNWTTVSNWSTGALPTGAFDEVANISNGGTVIVNSNLATITPPDGPAGAVNVTNNSRLSVTGSGAFVLDDSGPNVNGTATFSGGGTLALTGAAASFSAQSASFSGGGVYAPAINGASHGLVSVNGTLSLNGGTLRPSFGFTPSVPQGWVLADATNIDGAFALDASAAGLAFGRRLETSVVNGGTHGRQLRLDLKAVLGLTVNADTGAATLSSPTGAAITLTGYGISGPAGSLKPATWSSLTTQLGGGWNVAGTPSTSSLNELGGPVPPGNTTQANLTLSSGTRSLGTPFDTSSLPFGVAPSLQFQYVNSAGQVVVGDVQYTGLKAVNSLLLTVDPASGQAKLTNSSQTTISLQGYSILSASGSLKPANGSWSSFQDQGRPGVDEANATAAHLSELIPLKANSITLTPGQSFAMGGLFNAAGTRDLKLQFQYAAPLAGDFNNDGSVNQADLTVWKSQFGTTLTGADFLTWQRNLGATSSASGSSIANGVVKYETIASLAAASAVPEPGSLALLAMGAIAMVANRRRASTRFAASAR</sequence>
<accession>A0A5K7XLA6</accession>
<feature type="signal peptide" evidence="1">
    <location>
        <begin position="1"/>
        <end position="23"/>
    </location>
</feature>
<reference evidence="4" key="1">
    <citation type="submission" date="2019-10" db="EMBL/GenBank/DDBJ databases">
        <title>Lacipirellula parvula gen. nov., sp. nov., representing a lineage of planctomycetes widespread in freshwater anoxic habitats, and description of the family Lacipirellulaceae.</title>
        <authorList>
            <person name="Dedysh S.N."/>
            <person name="Kulichevskaya I.S."/>
            <person name="Beletsky A.V."/>
            <person name="Rakitin A.L."/>
            <person name="Mardanov A.V."/>
            <person name="Ivanova A.A."/>
            <person name="Saltykova V.X."/>
            <person name="Rijpstra W.I.C."/>
            <person name="Sinninghe Damste J.S."/>
            <person name="Ravin N.V."/>
        </authorList>
    </citation>
    <scope>NUCLEOTIDE SEQUENCE [LARGE SCALE GENOMIC DNA]</scope>
    <source>
        <strain evidence="4">PX69</strain>
    </source>
</reference>
<protein>
    <recommendedName>
        <fullName evidence="2">Ice-binding protein C-terminal domain-containing protein</fullName>
    </recommendedName>
</protein>
<organism evidence="3 4">
    <name type="scientific">Lacipirellula parvula</name>
    <dbReference type="NCBI Taxonomy" id="2650471"/>
    <lineage>
        <taxon>Bacteria</taxon>
        <taxon>Pseudomonadati</taxon>
        <taxon>Planctomycetota</taxon>
        <taxon>Planctomycetia</taxon>
        <taxon>Pirellulales</taxon>
        <taxon>Lacipirellulaceae</taxon>
        <taxon>Lacipirellula</taxon>
    </lineage>
</organism>
<gene>
    <name evidence="3" type="ORF">PLANPX_4865</name>
</gene>
<dbReference type="KEGG" id="lpav:PLANPX_4865"/>
<evidence type="ECO:0000259" key="2">
    <source>
        <dbReference type="Pfam" id="PF07589"/>
    </source>
</evidence>
<evidence type="ECO:0000313" key="4">
    <source>
        <dbReference type="Proteomes" id="UP000326837"/>
    </source>
</evidence>
<feature type="domain" description="Ice-binding protein C-terminal" evidence="2">
    <location>
        <begin position="537"/>
        <end position="560"/>
    </location>
</feature>
<dbReference type="Pfam" id="PF07589">
    <property type="entry name" value="PEP-CTERM"/>
    <property type="match status" value="1"/>
</dbReference>
<dbReference type="EMBL" id="AP021861">
    <property type="protein sequence ID" value="BBO35253.1"/>
    <property type="molecule type" value="Genomic_DNA"/>
</dbReference>
<feature type="chain" id="PRO_5024835115" description="Ice-binding protein C-terminal domain-containing protein" evidence="1">
    <location>
        <begin position="24"/>
        <end position="570"/>
    </location>
</feature>
<keyword evidence="1" id="KW-0732">Signal</keyword>
<dbReference type="PROSITE" id="PS00018">
    <property type="entry name" value="EF_HAND_1"/>
    <property type="match status" value="1"/>
</dbReference>
<dbReference type="RefSeq" id="WP_152100666.1">
    <property type="nucleotide sequence ID" value="NZ_AP021861.1"/>
</dbReference>
<name>A0A5K7XLA6_9BACT</name>
<dbReference type="Proteomes" id="UP000326837">
    <property type="component" value="Chromosome"/>
</dbReference>